<feature type="region of interest" description="Disordered" evidence="1">
    <location>
        <begin position="1"/>
        <end position="24"/>
    </location>
</feature>
<evidence type="ECO:0000313" key="3">
    <source>
        <dbReference type="Proteomes" id="UP001240678"/>
    </source>
</evidence>
<gene>
    <name evidence="2" type="ORF">CCOS01_15319</name>
</gene>
<comment type="caution">
    <text evidence="2">The sequence shown here is derived from an EMBL/GenBank/DDBJ whole genome shotgun (WGS) entry which is preliminary data.</text>
</comment>
<feature type="compositionally biased region" description="Basic and acidic residues" evidence="1">
    <location>
        <begin position="1"/>
        <end position="11"/>
    </location>
</feature>
<dbReference type="EMBL" id="MOOE01000023">
    <property type="protein sequence ID" value="KAK1510488.1"/>
    <property type="molecule type" value="Genomic_DNA"/>
</dbReference>
<accession>A0AAJ0DTI5</accession>
<organism evidence="2 3">
    <name type="scientific">Colletotrichum costaricense</name>
    <dbReference type="NCBI Taxonomy" id="1209916"/>
    <lineage>
        <taxon>Eukaryota</taxon>
        <taxon>Fungi</taxon>
        <taxon>Dikarya</taxon>
        <taxon>Ascomycota</taxon>
        <taxon>Pezizomycotina</taxon>
        <taxon>Sordariomycetes</taxon>
        <taxon>Hypocreomycetidae</taxon>
        <taxon>Glomerellales</taxon>
        <taxon>Glomerellaceae</taxon>
        <taxon>Colletotrichum</taxon>
        <taxon>Colletotrichum acutatum species complex</taxon>
    </lineage>
</organism>
<protein>
    <submittedName>
        <fullName evidence="2">Uncharacterized protein</fullName>
    </submittedName>
</protein>
<keyword evidence="3" id="KW-1185">Reference proteome</keyword>
<proteinExistence type="predicted"/>
<reference evidence="2 3" key="1">
    <citation type="submission" date="2016-10" db="EMBL/GenBank/DDBJ databases">
        <title>The genome sequence of Colletotrichum fioriniae PJ7.</title>
        <authorList>
            <person name="Baroncelli R."/>
        </authorList>
    </citation>
    <scope>NUCLEOTIDE SEQUENCE [LARGE SCALE GENOMIC DNA]</scope>
    <source>
        <strain evidence="2 3">IMI 309622</strain>
    </source>
</reference>
<dbReference type="AlphaFoldDB" id="A0AAJ0DTI5"/>
<evidence type="ECO:0000256" key="1">
    <source>
        <dbReference type="SAM" id="MobiDB-lite"/>
    </source>
</evidence>
<evidence type="ECO:0000313" key="2">
    <source>
        <dbReference type="EMBL" id="KAK1510488.1"/>
    </source>
</evidence>
<sequence>MHRTRSTEEARSQSTWTRTGAARE</sequence>
<name>A0AAJ0DTI5_9PEZI</name>
<dbReference type="Proteomes" id="UP001240678">
    <property type="component" value="Unassembled WGS sequence"/>
</dbReference>